<feature type="transmembrane region" description="Helical" evidence="1">
    <location>
        <begin position="28"/>
        <end position="46"/>
    </location>
</feature>
<feature type="transmembrane region" description="Helical" evidence="1">
    <location>
        <begin position="120"/>
        <end position="139"/>
    </location>
</feature>
<dbReference type="RefSeq" id="WP_135552806.1">
    <property type="nucleotide sequence ID" value="NZ_SPQQ01000024.1"/>
</dbReference>
<evidence type="ECO:0000256" key="1">
    <source>
        <dbReference type="SAM" id="Phobius"/>
    </source>
</evidence>
<accession>A0A4Z0QY33</accession>
<dbReference type="OrthoDB" id="1807896at2"/>
<feature type="transmembrane region" description="Helical" evidence="1">
    <location>
        <begin position="58"/>
        <end position="82"/>
    </location>
</feature>
<proteinExistence type="predicted"/>
<organism evidence="2 3">
    <name type="scientific">Desulfosporosinus fructosivorans</name>
    <dbReference type="NCBI Taxonomy" id="2018669"/>
    <lineage>
        <taxon>Bacteria</taxon>
        <taxon>Bacillati</taxon>
        <taxon>Bacillota</taxon>
        <taxon>Clostridia</taxon>
        <taxon>Eubacteriales</taxon>
        <taxon>Desulfitobacteriaceae</taxon>
        <taxon>Desulfosporosinus</taxon>
    </lineage>
</organism>
<name>A0A4Z0QY33_9FIRM</name>
<keyword evidence="1" id="KW-0472">Membrane</keyword>
<keyword evidence="1" id="KW-0812">Transmembrane</keyword>
<keyword evidence="3" id="KW-1185">Reference proteome</keyword>
<feature type="transmembrane region" description="Helical" evidence="1">
    <location>
        <begin position="88"/>
        <end position="108"/>
    </location>
</feature>
<keyword evidence="1" id="KW-1133">Transmembrane helix</keyword>
<dbReference type="Proteomes" id="UP000298460">
    <property type="component" value="Unassembled WGS sequence"/>
</dbReference>
<sequence>MFKDKILIGAVIGILADSLKLITNYTFWVFGFTKVVFWQIVATRFIQKEYLYHKLAYIVGAIADITFTSLLGIVFVYVIYLFGPKNLWTKGVGFGLVVWVIVFGTLLGQTVEDKLPQEPTGVVITLIAHIVFGFALAFFTKVLDQDKLVLVKRNKLMRTYKSKGE</sequence>
<dbReference type="EMBL" id="SPQQ01000024">
    <property type="protein sequence ID" value="TGE34935.1"/>
    <property type="molecule type" value="Genomic_DNA"/>
</dbReference>
<gene>
    <name evidence="2" type="ORF">E4K67_28025</name>
</gene>
<protein>
    <submittedName>
        <fullName evidence="2">Uncharacterized protein</fullName>
    </submittedName>
</protein>
<dbReference type="AlphaFoldDB" id="A0A4Z0QY33"/>
<reference evidence="2 3" key="1">
    <citation type="submission" date="2019-03" db="EMBL/GenBank/DDBJ databases">
        <title>Draft Genome Sequence of Desulfosporosinus fructosivorans Strain 63.6F, Isolated from Marine Sediment in the Baltic Sea.</title>
        <authorList>
            <person name="Hausmann B."/>
            <person name="Vandieken V."/>
            <person name="Pjevac P."/>
            <person name="Schreck K."/>
            <person name="Herbold C.W."/>
            <person name="Loy A."/>
        </authorList>
    </citation>
    <scope>NUCLEOTIDE SEQUENCE [LARGE SCALE GENOMIC DNA]</scope>
    <source>
        <strain evidence="2 3">63.6F</strain>
    </source>
</reference>
<comment type="caution">
    <text evidence="2">The sequence shown here is derived from an EMBL/GenBank/DDBJ whole genome shotgun (WGS) entry which is preliminary data.</text>
</comment>
<evidence type="ECO:0000313" key="3">
    <source>
        <dbReference type="Proteomes" id="UP000298460"/>
    </source>
</evidence>
<evidence type="ECO:0000313" key="2">
    <source>
        <dbReference type="EMBL" id="TGE34935.1"/>
    </source>
</evidence>